<protein>
    <submittedName>
        <fullName evidence="1">WDR11-like protein</fullName>
    </submittedName>
</protein>
<dbReference type="InterPro" id="IPR011047">
    <property type="entry name" value="Quinoprotein_ADH-like_sf"/>
</dbReference>
<feature type="non-terminal residue" evidence="1">
    <location>
        <position position="1"/>
    </location>
</feature>
<evidence type="ECO:0000313" key="2">
    <source>
        <dbReference type="Proteomes" id="UP001164746"/>
    </source>
</evidence>
<dbReference type="EMBL" id="CP111023">
    <property type="protein sequence ID" value="WAR22394.1"/>
    <property type="molecule type" value="Genomic_DNA"/>
</dbReference>
<sequence>MNPSPKTLTGNLLIDNKGACDWGCQGFLAYGCKTYAVIIDPKTLQVRWSGEDYHHAFATGSTYNLYLACADTSGDVVIWDVVSGQVRTELSDASATKAVI</sequence>
<reference evidence="1" key="1">
    <citation type="submission" date="2022-11" db="EMBL/GenBank/DDBJ databases">
        <title>Centuries of genome instability and evolution in soft-shell clam transmissible cancer (bioRxiv).</title>
        <authorList>
            <person name="Hart S.F.M."/>
            <person name="Yonemitsu M.A."/>
            <person name="Giersch R.M."/>
            <person name="Beal B.F."/>
            <person name="Arriagada G."/>
            <person name="Davis B.W."/>
            <person name="Ostrander E.A."/>
            <person name="Goff S.P."/>
            <person name="Metzger M.J."/>
        </authorList>
    </citation>
    <scope>NUCLEOTIDE SEQUENCE</scope>
    <source>
        <strain evidence="1">MELC-2E11</strain>
        <tissue evidence="1">Siphon/mantle</tissue>
    </source>
</reference>
<dbReference type="PROSITE" id="PS51257">
    <property type="entry name" value="PROKAR_LIPOPROTEIN"/>
    <property type="match status" value="1"/>
</dbReference>
<accession>A0ABY7FM22</accession>
<gene>
    <name evidence="1" type="ORF">MAR_016368</name>
</gene>
<dbReference type="Proteomes" id="UP001164746">
    <property type="component" value="Chromosome 12"/>
</dbReference>
<evidence type="ECO:0000313" key="1">
    <source>
        <dbReference type="EMBL" id="WAR22394.1"/>
    </source>
</evidence>
<proteinExistence type="predicted"/>
<dbReference type="PANTHER" id="PTHR14593">
    <property type="entry name" value="WD REPEAT-CONTAINING PROTEIN 11"/>
    <property type="match status" value="1"/>
</dbReference>
<organism evidence="1 2">
    <name type="scientific">Mya arenaria</name>
    <name type="common">Soft-shell clam</name>
    <dbReference type="NCBI Taxonomy" id="6604"/>
    <lineage>
        <taxon>Eukaryota</taxon>
        <taxon>Metazoa</taxon>
        <taxon>Spiralia</taxon>
        <taxon>Lophotrochozoa</taxon>
        <taxon>Mollusca</taxon>
        <taxon>Bivalvia</taxon>
        <taxon>Autobranchia</taxon>
        <taxon>Heteroconchia</taxon>
        <taxon>Euheterodonta</taxon>
        <taxon>Imparidentia</taxon>
        <taxon>Neoheterodontei</taxon>
        <taxon>Myida</taxon>
        <taxon>Myoidea</taxon>
        <taxon>Myidae</taxon>
        <taxon>Mya</taxon>
    </lineage>
</organism>
<dbReference type="SUPFAM" id="SSF50998">
    <property type="entry name" value="Quinoprotein alcohol dehydrogenase-like"/>
    <property type="match status" value="1"/>
</dbReference>
<keyword evidence="2" id="KW-1185">Reference proteome</keyword>
<dbReference type="InterPro" id="IPR039694">
    <property type="entry name" value="WDR11"/>
</dbReference>
<name>A0ABY7FM22_MYAAR</name>
<dbReference type="PANTHER" id="PTHR14593:SF5">
    <property type="entry name" value="WD REPEAT-CONTAINING PROTEIN 11"/>
    <property type="match status" value="1"/>
</dbReference>